<gene>
    <name evidence="3" type="ORF">UFOPK2788_00793</name>
</gene>
<accession>A0A6J6T2K4</accession>
<feature type="transmembrane region" description="Helical" evidence="1">
    <location>
        <begin position="246"/>
        <end position="264"/>
    </location>
</feature>
<keyword evidence="1" id="KW-0812">Transmembrane</keyword>
<evidence type="ECO:0000259" key="2">
    <source>
        <dbReference type="PROSITE" id="PS50850"/>
    </source>
</evidence>
<dbReference type="EMBL" id="CAEZYV010000123">
    <property type="protein sequence ID" value="CAB4741244.1"/>
    <property type="molecule type" value="Genomic_DNA"/>
</dbReference>
<feature type="domain" description="Major facilitator superfamily (MFS) profile" evidence="2">
    <location>
        <begin position="208"/>
        <end position="408"/>
    </location>
</feature>
<feature type="transmembrane region" description="Helical" evidence="1">
    <location>
        <begin position="208"/>
        <end position="226"/>
    </location>
</feature>
<reference evidence="3" key="1">
    <citation type="submission" date="2020-05" db="EMBL/GenBank/DDBJ databases">
        <authorList>
            <person name="Chiriac C."/>
            <person name="Salcher M."/>
            <person name="Ghai R."/>
            <person name="Kavagutti S V."/>
        </authorList>
    </citation>
    <scope>NUCLEOTIDE SEQUENCE</scope>
</reference>
<organism evidence="3">
    <name type="scientific">freshwater metagenome</name>
    <dbReference type="NCBI Taxonomy" id="449393"/>
    <lineage>
        <taxon>unclassified sequences</taxon>
        <taxon>metagenomes</taxon>
        <taxon>ecological metagenomes</taxon>
    </lineage>
</organism>
<feature type="transmembrane region" description="Helical" evidence="1">
    <location>
        <begin position="45"/>
        <end position="65"/>
    </location>
</feature>
<dbReference type="PANTHER" id="PTHR23542">
    <property type="match status" value="1"/>
</dbReference>
<evidence type="ECO:0000256" key="1">
    <source>
        <dbReference type="SAM" id="Phobius"/>
    </source>
</evidence>
<dbReference type="InterPro" id="IPR011701">
    <property type="entry name" value="MFS"/>
</dbReference>
<keyword evidence="1" id="KW-1133">Transmembrane helix</keyword>
<keyword evidence="1" id="KW-0472">Membrane</keyword>
<dbReference type="PROSITE" id="PS50850">
    <property type="entry name" value="MFS"/>
    <property type="match status" value="1"/>
</dbReference>
<name>A0A6J6T2K4_9ZZZZ</name>
<feature type="transmembrane region" description="Helical" evidence="1">
    <location>
        <begin position="136"/>
        <end position="160"/>
    </location>
</feature>
<feature type="transmembrane region" description="Helical" evidence="1">
    <location>
        <begin position="358"/>
        <end position="377"/>
    </location>
</feature>
<protein>
    <submittedName>
        <fullName evidence="3">Unannotated protein</fullName>
    </submittedName>
</protein>
<proteinExistence type="predicted"/>
<dbReference type="GO" id="GO:0022857">
    <property type="term" value="F:transmembrane transporter activity"/>
    <property type="evidence" value="ECO:0007669"/>
    <property type="project" value="InterPro"/>
</dbReference>
<dbReference type="Pfam" id="PF07690">
    <property type="entry name" value="MFS_1"/>
    <property type="match status" value="1"/>
</dbReference>
<sequence>MHAYLELLKMKGVQQLLLSSIPARLAYGMISLGIFFKVQNTTSSISIAGLAVGLNALASSLSVGVRSIFIDKYGLTWPLRLLVPSYAALILLFNYSHGKVSLIAISLVLGAVAPPINIAVRPLWKVVVPESKQRTIFAVDTAVMSATAVIGPVLVTSLALSDSPKSALNVCAAAMLIGGVALAILKVTRNWIPEKKEQGADHLLKMPAIRLLIAEGIFIGLAYGLFETGIPAFTTIEGVAGRTGLIFAVMAIFNIFGSLLAGLISKKVSSLQAFRRTYLFWVIVCAPLAATNPDWSLLIISGLLGLAGGMQMVFYWEIVEAVRPKGTPTTAIGWLWTFEGTAMALGSTISGYISEAFSPRYCLAAMSICVLIGYVIISNGHRLLSAADRLPTQTEDEEALNTALDKIN</sequence>
<dbReference type="Gene3D" id="1.20.1250.20">
    <property type="entry name" value="MFS general substrate transporter like domains"/>
    <property type="match status" value="2"/>
</dbReference>
<feature type="transmembrane region" description="Helical" evidence="1">
    <location>
        <begin position="273"/>
        <end position="290"/>
    </location>
</feature>
<feature type="transmembrane region" description="Helical" evidence="1">
    <location>
        <begin position="331"/>
        <end position="352"/>
    </location>
</feature>
<feature type="transmembrane region" description="Helical" evidence="1">
    <location>
        <begin position="296"/>
        <end position="319"/>
    </location>
</feature>
<dbReference type="PANTHER" id="PTHR23542:SF1">
    <property type="entry name" value="MAJOR FACILITATOR SUPERFAMILY (MFS) PROFILE DOMAIN-CONTAINING PROTEIN"/>
    <property type="match status" value="1"/>
</dbReference>
<dbReference type="AlphaFoldDB" id="A0A6J6T2K4"/>
<feature type="transmembrane region" description="Helical" evidence="1">
    <location>
        <begin position="21"/>
        <end position="39"/>
    </location>
</feature>
<feature type="transmembrane region" description="Helical" evidence="1">
    <location>
        <begin position="102"/>
        <end position="124"/>
    </location>
</feature>
<evidence type="ECO:0000313" key="3">
    <source>
        <dbReference type="EMBL" id="CAB4741244.1"/>
    </source>
</evidence>
<dbReference type="InterPro" id="IPR020846">
    <property type="entry name" value="MFS_dom"/>
</dbReference>
<dbReference type="SUPFAM" id="SSF103473">
    <property type="entry name" value="MFS general substrate transporter"/>
    <property type="match status" value="1"/>
</dbReference>
<feature type="transmembrane region" description="Helical" evidence="1">
    <location>
        <begin position="166"/>
        <end position="187"/>
    </location>
</feature>
<dbReference type="InterPro" id="IPR036259">
    <property type="entry name" value="MFS_trans_sf"/>
</dbReference>